<keyword evidence="5" id="KW-0029">Amino-acid transport</keyword>
<accession>A0ABP5X6L7</accession>
<dbReference type="EMBL" id="BAAARW010000027">
    <property type="protein sequence ID" value="GAA2444002.1"/>
    <property type="molecule type" value="Genomic_DNA"/>
</dbReference>
<evidence type="ECO:0000259" key="6">
    <source>
        <dbReference type="PROSITE" id="PS50893"/>
    </source>
</evidence>
<evidence type="ECO:0000256" key="5">
    <source>
        <dbReference type="ARBA" id="ARBA00022970"/>
    </source>
</evidence>
<dbReference type="InterPro" id="IPR003593">
    <property type="entry name" value="AAA+_ATPase"/>
</dbReference>
<proteinExistence type="inferred from homology"/>
<keyword evidence="8" id="KW-1185">Reference proteome</keyword>
<evidence type="ECO:0000313" key="7">
    <source>
        <dbReference type="EMBL" id="GAA2444002.1"/>
    </source>
</evidence>
<keyword evidence="3" id="KW-0547">Nucleotide-binding</keyword>
<dbReference type="SUPFAM" id="SSF52540">
    <property type="entry name" value="P-loop containing nucleoside triphosphate hydrolases"/>
    <property type="match status" value="1"/>
</dbReference>
<dbReference type="Gene3D" id="3.40.50.300">
    <property type="entry name" value="P-loop containing nucleotide triphosphate hydrolases"/>
    <property type="match status" value="1"/>
</dbReference>
<dbReference type="CDD" id="cd03224">
    <property type="entry name" value="ABC_TM1139_LivF_branched"/>
    <property type="match status" value="1"/>
</dbReference>
<dbReference type="InterPro" id="IPR017871">
    <property type="entry name" value="ABC_transporter-like_CS"/>
</dbReference>
<evidence type="ECO:0000256" key="3">
    <source>
        <dbReference type="ARBA" id="ARBA00022741"/>
    </source>
</evidence>
<dbReference type="Pfam" id="PF00005">
    <property type="entry name" value="ABC_tran"/>
    <property type="match status" value="1"/>
</dbReference>
<organism evidence="7 8">
    <name type="scientific">Actinomadura vinacea</name>
    <dbReference type="NCBI Taxonomy" id="115336"/>
    <lineage>
        <taxon>Bacteria</taxon>
        <taxon>Bacillati</taxon>
        <taxon>Actinomycetota</taxon>
        <taxon>Actinomycetes</taxon>
        <taxon>Streptosporangiales</taxon>
        <taxon>Thermomonosporaceae</taxon>
        <taxon>Actinomadura</taxon>
    </lineage>
</organism>
<keyword evidence="2" id="KW-0813">Transport</keyword>
<dbReference type="RefSeq" id="WP_344594981.1">
    <property type="nucleotide sequence ID" value="NZ_BAAARW010000027.1"/>
</dbReference>
<dbReference type="SMART" id="SM00382">
    <property type="entry name" value="AAA"/>
    <property type="match status" value="1"/>
</dbReference>
<evidence type="ECO:0000256" key="2">
    <source>
        <dbReference type="ARBA" id="ARBA00022448"/>
    </source>
</evidence>
<evidence type="ECO:0000313" key="8">
    <source>
        <dbReference type="Proteomes" id="UP001501231"/>
    </source>
</evidence>
<reference evidence="8" key="1">
    <citation type="journal article" date="2019" name="Int. J. Syst. Evol. Microbiol.">
        <title>The Global Catalogue of Microorganisms (GCM) 10K type strain sequencing project: providing services to taxonomists for standard genome sequencing and annotation.</title>
        <authorList>
            <consortium name="The Broad Institute Genomics Platform"/>
            <consortium name="The Broad Institute Genome Sequencing Center for Infectious Disease"/>
            <person name="Wu L."/>
            <person name="Ma J."/>
        </authorList>
    </citation>
    <scope>NUCLEOTIDE SEQUENCE [LARGE SCALE GENOMIC DNA]</scope>
    <source>
        <strain evidence="8">JCM 3325</strain>
    </source>
</reference>
<dbReference type="PANTHER" id="PTHR43820:SF4">
    <property type="entry name" value="HIGH-AFFINITY BRANCHED-CHAIN AMINO ACID TRANSPORT ATP-BINDING PROTEIN LIVF"/>
    <property type="match status" value="1"/>
</dbReference>
<evidence type="ECO:0000256" key="4">
    <source>
        <dbReference type="ARBA" id="ARBA00022840"/>
    </source>
</evidence>
<keyword evidence="4 7" id="KW-0067">ATP-binding</keyword>
<dbReference type="InterPro" id="IPR027417">
    <property type="entry name" value="P-loop_NTPase"/>
</dbReference>
<dbReference type="InterPro" id="IPR052156">
    <property type="entry name" value="BCAA_Transport_ATP-bd_LivF"/>
</dbReference>
<comment type="caution">
    <text evidence="7">The sequence shown here is derived from an EMBL/GenBank/DDBJ whole genome shotgun (WGS) entry which is preliminary data.</text>
</comment>
<dbReference type="InterPro" id="IPR003439">
    <property type="entry name" value="ABC_transporter-like_ATP-bd"/>
</dbReference>
<gene>
    <name evidence="7" type="ORF">GCM10010191_70830</name>
</gene>
<dbReference type="PROSITE" id="PS50893">
    <property type="entry name" value="ABC_TRANSPORTER_2"/>
    <property type="match status" value="1"/>
</dbReference>
<dbReference type="PROSITE" id="PS00211">
    <property type="entry name" value="ABC_TRANSPORTER_1"/>
    <property type="match status" value="1"/>
</dbReference>
<name>A0ABP5X6L7_9ACTN</name>
<feature type="domain" description="ABC transporter" evidence="6">
    <location>
        <begin position="5"/>
        <end position="236"/>
    </location>
</feature>
<dbReference type="Proteomes" id="UP001501231">
    <property type="component" value="Unassembled WGS sequence"/>
</dbReference>
<dbReference type="PANTHER" id="PTHR43820">
    <property type="entry name" value="HIGH-AFFINITY BRANCHED-CHAIN AMINO ACID TRANSPORT ATP-BINDING PROTEIN LIVF"/>
    <property type="match status" value="1"/>
</dbReference>
<protein>
    <submittedName>
        <fullName evidence="7">ABC transporter ATP-binding protein</fullName>
    </submittedName>
</protein>
<sequence length="236" mass="25165">MTALLGVKALTAGYGSLIVLRDLDFRVDPGEIVVILGANGAGKTTTLRALSGEIPGQGSIEFDGEQVGRLRADQRARLGIGHAPEGRGTFVDLTVEENLRVGAYHRPSAEVRPAMERMFELFPPLRERRGQAAGSMSGGEQQMLAVARALMGAPKLLLLDEPSMGLAPMVTAELFRTLAETNERTGTAMLVVEQNAQIALSIADRAHVLEHGRIVAAGTAAEIRADDSIRRAYLGV</sequence>
<dbReference type="GO" id="GO:0005524">
    <property type="term" value="F:ATP binding"/>
    <property type="evidence" value="ECO:0007669"/>
    <property type="project" value="UniProtKB-KW"/>
</dbReference>
<evidence type="ECO:0000256" key="1">
    <source>
        <dbReference type="ARBA" id="ARBA00005417"/>
    </source>
</evidence>
<comment type="similarity">
    <text evidence="1">Belongs to the ABC transporter superfamily.</text>
</comment>